<evidence type="ECO:0000313" key="3">
    <source>
        <dbReference type="Proteomes" id="UP001564626"/>
    </source>
</evidence>
<organism evidence="2 3">
    <name type="scientific">Saccharopolyspora cebuensis</name>
    <dbReference type="NCBI Taxonomy" id="418759"/>
    <lineage>
        <taxon>Bacteria</taxon>
        <taxon>Bacillati</taxon>
        <taxon>Actinomycetota</taxon>
        <taxon>Actinomycetes</taxon>
        <taxon>Pseudonocardiales</taxon>
        <taxon>Pseudonocardiaceae</taxon>
        <taxon>Saccharopolyspora</taxon>
    </lineage>
</organism>
<evidence type="ECO:0000313" key="2">
    <source>
        <dbReference type="EMBL" id="MEY8041458.1"/>
    </source>
</evidence>
<dbReference type="Pfam" id="PF12770">
    <property type="entry name" value="CHAT"/>
    <property type="match status" value="1"/>
</dbReference>
<protein>
    <submittedName>
        <fullName evidence="2">CHAT domain-containing protein</fullName>
    </submittedName>
</protein>
<dbReference type="SUPFAM" id="SSF48452">
    <property type="entry name" value="TPR-like"/>
    <property type="match status" value="2"/>
</dbReference>
<dbReference type="Proteomes" id="UP001564626">
    <property type="component" value="Unassembled WGS sequence"/>
</dbReference>
<gene>
    <name evidence="2" type="ORF">AB8O55_18800</name>
</gene>
<keyword evidence="3" id="KW-1185">Reference proteome</keyword>
<dbReference type="InterPro" id="IPR011990">
    <property type="entry name" value="TPR-like_helical_dom_sf"/>
</dbReference>
<dbReference type="Gene3D" id="1.25.40.10">
    <property type="entry name" value="Tetratricopeptide repeat domain"/>
    <property type="match status" value="2"/>
</dbReference>
<accession>A0ABV4CK56</accession>
<proteinExistence type="predicted"/>
<evidence type="ECO:0000259" key="1">
    <source>
        <dbReference type="Pfam" id="PF12770"/>
    </source>
</evidence>
<dbReference type="EMBL" id="JBGEHV010000037">
    <property type="protein sequence ID" value="MEY8041458.1"/>
    <property type="molecule type" value="Genomic_DNA"/>
</dbReference>
<reference evidence="2 3" key="1">
    <citation type="submission" date="2024-08" db="EMBL/GenBank/DDBJ databases">
        <title>Genome mining of Saccharopolyspora cebuensis PGLac3 from Nigerian medicinal plant.</title>
        <authorList>
            <person name="Ezeobiora C.E."/>
            <person name="Igbokwe N.H."/>
            <person name="Amin D.H."/>
            <person name="Mendie U.E."/>
        </authorList>
    </citation>
    <scope>NUCLEOTIDE SEQUENCE [LARGE SCALE GENOMIC DNA]</scope>
    <source>
        <strain evidence="2 3">PGLac3</strain>
    </source>
</reference>
<comment type="caution">
    <text evidence="2">The sequence shown here is derived from an EMBL/GenBank/DDBJ whole genome shotgun (WGS) entry which is preliminary data.</text>
</comment>
<name>A0ABV4CK56_9PSEU</name>
<feature type="domain" description="CHAT" evidence="1">
    <location>
        <begin position="628"/>
        <end position="858"/>
    </location>
</feature>
<sequence length="875" mass="92940">MSTGAAVEPTTEAVLATAQRWLDKVSTAPEAAARRAHEWLSCGTRDPEVRVVARHLAALAAVERGRVRDARRHVRLGLSAARRAGLAERAAQLRLTSAWIEFERGAVEESTRQLAAAADALPAAEVFRFRCLRGLLACRADRYDEAVAELTAAMRRPEFRRQHRWAANALVGRGTAHLYTGRWEQAEADFFTAERLLLADGSTARAAACRHNQGCVALRSGDLPRALRLFEQAAPELDLDAVPETLVDRAEAFAAAGLDAEARSAMERAATRLERHGRAAKLAETRLGLAGCALRSGDVEAAAESAALARRLFRQQRRPAWVALAAAVEWRAKLLRERPSRHALAAARRAGAACAGHGWPEAAAELWLTAAHRARQAGAPGTARTLLRLVTGAADRTGSARLRLLGRVAAARLAEQAGDLPGLFRTCWSGLREVEAHAAALGAFELRVHVLGLAEELGELLVGAALRTGDPQWVLRCVERARTGVLHRRSPAPAADAGLTAALADLRAAVVGTRTAPDRHAEHEAVAALEGRVRRRALLADGGAPGSGGRWCLDEVVDRLGGAVLLNLFAHGDALHALVVADGEVALHRLGSESGAEQRSRRLRYFLARRAELGALRFNDAYRAGAKRMAAELQDQLLGPVLPALVRGRPLVVVPTGRLHALPWAALPDCRGRPVTVTPSLPVWLRAARDARAADPDGDQVWIAGPGLEHAAQEVGSLHRASGGTLLVGPDATAARAMSTADGAATVHIAAHGRFRDDRPLLSCVDLADGPLYAYDLDRLPRGPATVVLSACEVGQSAVRPGDQISGLAATLLGRGTATVIASVVPVPDERTAAMMETLHSALRRGTTPATALAAAQAEHGESGFLCIGYGGERR</sequence>
<dbReference type="RefSeq" id="WP_345357087.1">
    <property type="nucleotide sequence ID" value="NZ_BAABII010000003.1"/>
</dbReference>
<dbReference type="InterPro" id="IPR024983">
    <property type="entry name" value="CHAT_dom"/>
</dbReference>